<dbReference type="PRINTS" id="PR00792">
    <property type="entry name" value="PEPSIN"/>
</dbReference>
<evidence type="ECO:0000256" key="5">
    <source>
        <dbReference type="ARBA" id="ARBA00022801"/>
    </source>
</evidence>
<feature type="region of interest" description="Disordered" evidence="8">
    <location>
        <begin position="106"/>
        <end position="132"/>
    </location>
</feature>
<dbReference type="eggNOG" id="KOG1339">
    <property type="taxonomic scope" value="Eukaryota"/>
</dbReference>
<dbReference type="FunFam" id="2.40.70.10:FF:000013">
    <property type="entry name" value="Aspartyl protease AED1"/>
    <property type="match status" value="1"/>
</dbReference>
<dbReference type="Proteomes" id="UP000030748">
    <property type="component" value="Unassembled WGS sequence"/>
</dbReference>
<evidence type="ECO:0000313" key="10">
    <source>
        <dbReference type="EMBL" id="EYU22027.1"/>
    </source>
</evidence>
<dbReference type="AlphaFoldDB" id="A0A022Q0F4"/>
<evidence type="ECO:0000259" key="9">
    <source>
        <dbReference type="PROSITE" id="PS51767"/>
    </source>
</evidence>
<evidence type="ECO:0000256" key="7">
    <source>
        <dbReference type="PIRSR" id="PIRSR601461-1"/>
    </source>
</evidence>
<organism evidence="10 11">
    <name type="scientific">Erythranthe guttata</name>
    <name type="common">Yellow monkey flower</name>
    <name type="synonym">Mimulus guttatus</name>
    <dbReference type="NCBI Taxonomy" id="4155"/>
    <lineage>
        <taxon>Eukaryota</taxon>
        <taxon>Viridiplantae</taxon>
        <taxon>Streptophyta</taxon>
        <taxon>Embryophyta</taxon>
        <taxon>Tracheophyta</taxon>
        <taxon>Spermatophyta</taxon>
        <taxon>Magnoliopsida</taxon>
        <taxon>eudicotyledons</taxon>
        <taxon>Gunneridae</taxon>
        <taxon>Pentapetalae</taxon>
        <taxon>asterids</taxon>
        <taxon>lamiids</taxon>
        <taxon>Lamiales</taxon>
        <taxon>Phrymaceae</taxon>
        <taxon>Erythranthe</taxon>
    </lineage>
</organism>
<evidence type="ECO:0000256" key="1">
    <source>
        <dbReference type="ARBA" id="ARBA00007447"/>
    </source>
</evidence>
<protein>
    <recommendedName>
        <fullName evidence="9">Peptidase A1 domain-containing protein</fullName>
    </recommendedName>
</protein>
<accession>A0A022Q0F4</accession>
<sequence length="490" mass="51597">METHNNSFFFPPVMKLITLLLFYYCFLFEGTKANTQFHTLQISSLQPASLCTPSTASGSSKKQSTLEVIHKHGPCSILTQDKSSTTTTAAASPPLSEILTHDQSRVESIQSKLKPNSKKPNKLNEKKTNIPAQSGKSLGSGNYLIAIGLGTPKKTLNLIFDTGSDLMWTQCQPCARSCYTQKDPIFNPSLSGSYSNISCSSAQCSLLTSATGNNPGCTAASTCVYGIQYGDKSFSVGFFAKDTLTITPNDVFPNFLFGCGQNNQGLFGNTAGLLGLGRDSLSLVSQTSQKYGKYFSYCLPSTSSSTGHLTLGKNNGGAALTSSTVKFTPFATSQGSSFYFIDIVSISVGGAQLPIGQSVFKAAGAIIDSGTVISRLPPAAYSAMSSAFRQQMKQYTSAPAYSILDTCFDFGNLTSVSIPTISFVFSGNLRVDLHPSGILVAVSSTQACLAFAGNGDAGDVGIFGNTQQKTLEVVYDVAGGKLGFGSGGCN</sequence>
<dbReference type="InterPro" id="IPR033873">
    <property type="entry name" value="CND41-like"/>
</dbReference>
<evidence type="ECO:0000256" key="8">
    <source>
        <dbReference type="SAM" id="MobiDB-lite"/>
    </source>
</evidence>
<dbReference type="OMA" id="AKMSKYP"/>
<reference evidence="10 11" key="1">
    <citation type="journal article" date="2013" name="Proc. Natl. Acad. Sci. U.S.A.">
        <title>Fine-scale variation in meiotic recombination in Mimulus inferred from population shotgun sequencing.</title>
        <authorList>
            <person name="Hellsten U."/>
            <person name="Wright K.M."/>
            <person name="Jenkins J."/>
            <person name="Shu S."/>
            <person name="Yuan Y."/>
            <person name="Wessler S.R."/>
            <person name="Schmutz J."/>
            <person name="Willis J.H."/>
            <person name="Rokhsar D.S."/>
        </authorList>
    </citation>
    <scope>NUCLEOTIDE SEQUENCE [LARGE SCALE GENOMIC DNA]</scope>
    <source>
        <strain evidence="11">cv. DUN x IM62</strain>
    </source>
</reference>
<dbReference type="InterPro" id="IPR032799">
    <property type="entry name" value="TAXi_C"/>
</dbReference>
<dbReference type="InterPro" id="IPR021109">
    <property type="entry name" value="Peptidase_aspartic_dom_sf"/>
</dbReference>
<proteinExistence type="inferred from homology"/>
<dbReference type="EMBL" id="KI632217">
    <property type="protein sequence ID" value="EYU22027.1"/>
    <property type="molecule type" value="Genomic_DNA"/>
</dbReference>
<dbReference type="PANTHER" id="PTHR13683:SF750">
    <property type="entry name" value="ASPARTYL PROTEASE AED1"/>
    <property type="match status" value="1"/>
</dbReference>
<dbReference type="InterPro" id="IPR033121">
    <property type="entry name" value="PEPTIDASE_A1"/>
</dbReference>
<evidence type="ECO:0000256" key="2">
    <source>
        <dbReference type="ARBA" id="ARBA00022670"/>
    </source>
</evidence>
<name>A0A022Q0F4_ERYGU</name>
<dbReference type="Pfam" id="PF14543">
    <property type="entry name" value="TAXi_N"/>
    <property type="match status" value="1"/>
</dbReference>
<dbReference type="OrthoDB" id="2747330at2759"/>
<dbReference type="CDD" id="cd05472">
    <property type="entry name" value="cnd41_like"/>
    <property type="match status" value="1"/>
</dbReference>
<dbReference type="Gene3D" id="2.40.70.10">
    <property type="entry name" value="Acid Proteases"/>
    <property type="match status" value="2"/>
</dbReference>
<keyword evidence="4" id="KW-0064">Aspartyl protease</keyword>
<dbReference type="GO" id="GO:0006508">
    <property type="term" value="P:proteolysis"/>
    <property type="evidence" value="ECO:0007669"/>
    <property type="project" value="UniProtKB-KW"/>
</dbReference>
<dbReference type="SUPFAM" id="SSF50630">
    <property type="entry name" value="Acid proteases"/>
    <property type="match status" value="1"/>
</dbReference>
<evidence type="ECO:0000256" key="6">
    <source>
        <dbReference type="ARBA" id="ARBA00023157"/>
    </source>
</evidence>
<dbReference type="InterPro" id="IPR001461">
    <property type="entry name" value="Aspartic_peptidase_A1"/>
</dbReference>
<dbReference type="Pfam" id="PF14541">
    <property type="entry name" value="TAXi_C"/>
    <property type="match status" value="1"/>
</dbReference>
<dbReference type="GO" id="GO:0004190">
    <property type="term" value="F:aspartic-type endopeptidase activity"/>
    <property type="evidence" value="ECO:0007669"/>
    <property type="project" value="UniProtKB-KW"/>
</dbReference>
<dbReference type="PhylomeDB" id="A0A022Q0F4"/>
<keyword evidence="2" id="KW-0645">Protease</keyword>
<keyword evidence="3" id="KW-0732">Signal</keyword>
<keyword evidence="11" id="KW-1185">Reference proteome</keyword>
<dbReference type="PANTHER" id="PTHR13683">
    <property type="entry name" value="ASPARTYL PROTEASES"/>
    <property type="match status" value="1"/>
</dbReference>
<dbReference type="InterPro" id="IPR032861">
    <property type="entry name" value="TAXi_N"/>
</dbReference>
<dbReference type="STRING" id="4155.A0A022Q0F4"/>
<feature type="active site" evidence="7">
    <location>
        <position position="161"/>
    </location>
</feature>
<dbReference type="PROSITE" id="PS51767">
    <property type="entry name" value="PEPTIDASE_A1"/>
    <property type="match status" value="1"/>
</dbReference>
<gene>
    <name evidence="10" type="ORF">MIMGU_mgv1a005281mg</name>
</gene>
<feature type="domain" description="Peptidase A1" evidence="9">
    <location>
        <begin position="143"/>
        <end position="485"/>
    </location>
</feature>
<evidence type="ECO:0000256" key="4">
    <source>
        <dbReference type="ARBA" id="ARBA00022750"/>
    </source>
</evidence>
<feature type="active site" evidence="7">
    <location>
        <position position="368"/>
    </location>
</feature>
<evidence type="ECO:0000256" key="3">
    <source>
        <dbReference type="ARBA" id="ARBA00022729"/>
    </source>
</evidence>
<dbReference type="KEGG" id="egt:105975349"/>
<evidence type="ECO:0000313" key="11">
    <source>
        <dbReference type="Proteomes" id="UP000030748"/>
    </source>
</evidence>
<keyword evidence="5" id="KW-0378">Hydrolase</keyword>
<dbReference type="FunFam" id="2.40.70.10:FF:000021">
    <property type="entry name" value="Aspartyl protease AED1"/>
    <property type="match status" value="1"/>
</dbReference>
<comment type="similarity">
    <text evidence="1">Belongs to the peptidase A1 family.</text>
</comment>
<keyword evidence="6" id="KW-1015">Disulfide bond</keyword>